<proteinExistence type="inferred from homology"/>
<evidence type="ECO:0000256" key="3">
    <source>
        <dbReference type="ARBA" id="ARBA00023125"/>
    </source>
</evidence>
<comment type="subunit">
    <text evidence="4">Homodimer. Interacts with PriA and DnaT. Component of the replication restart primosome. Primosome assembly occurs via a 'hand-off' mechanism. PriA binds to replication forks, subsequently PriB then DnaT bind; DnaT then displaces ssDNA to generate the helicase loading substrate.</text>
</comment>
<dbReference type="InterPro" id="IPR012340">
    <property type="entry name" value="NA-bd_OB-fold"/>
</dbReference>
<organism evidence="5 6">
    <name type="scientific">Rheinheimera salexigens</name>
    <dbReference type="NCBI Taxonomy" id="1628148"/>
    <lineage>
        <taxon>Bacteria</taxon>
        <taxon>Pseudomonadati</taxon>
        <taxon>Pseudomonadota</taxon>
        <taxon>Gammaproteobacteria</taxon>
        <taxon>Chromatiales</taxon>
        <taxon>Chromatiaceae</taxon>
        <taxon>Rheinheimera</taxon>
    </lineage>
</organism>
<evidence type="ECO:0000313" key="5">
    <source>
        <dbReference type="EMBL" id="OEY70738.1"/>
    </source>
</evidence>
<dbReference type="OrthoDB" id="9180733at2"/>
<dbReference type="InterPro" id="IPR000424">
    <property type="entry name" value="Primosome_PriB/ssb"/>
</dbReference>
<sequence>MDNCSVLVGSLCRQPDHSESPAGIPHSVLVLEHRSMQHEAGLQRQVYVRIQVVATGTEFQQITRKLTLGDTLKVTGFLSRHQSRSGQARLVLHAQRIEQIS</sequence>
<dbReference type="HAMAP" id="MF_00720">
    <property type="entry name" value="PriB"/>
    <property type="match status" value="1"/>
</dbReference>
<dbReference type="RefSeq" id="WP_070050293.1">
    <property type="nucleotide sequence ID" value="NZ_CBCSDO010000002.1"/>
</dbReference>
<dbReference type="InterPro" id="IPR023646">
    <property type="entry name" value="Prisomal_replication_PriB"/>
</dbReference>
<evidence type="ECO:0000256" key="1">
    <source>
        <dbReference type="ARBA" id="ARBA00022515"/>
    </source>
</evidence>
<comment type="similarity">
    <text evidence="4">Belongs to the PriB family.</text>
</comment>
<dbReference type="SUPFAM" id="SSF50249">
    <property type="entry name" value="Nucleic acid-binding proteins"/>
    <property type="match status" value="1"/>
</dbReference>
<dbReference type="EMBL" id="MKEK01000001">
    <property type="protein sequence ID" value="OEY70738.1"/>
    <property type="molecule type" value="Genomic_DNA"/>
</dbReference>
<dbReference type="PIRSF" id="PIRSF003135">
    <property type="entry name" value="Primosomal_n"/>
    <property type="match status" value="1"/>
</dbReference>
<keyword evidence="2 4" id="KW-0235">DNA replication</keyword>
<dbReference type="PROSITE" id="PS50935">
    <property type="entry name" value="SSB"/>
    <property type="match status" value="1"/>
</dbReference>
<dbReference type="STRING" id="1628148.BI198_15095"/>
<dbReference type="NCBIfam" id="TIGR04418">
    <property type="entry name" value="PriB_gamma"/>
    <property type="match status" value="1"/>
</dbReference>
<evidence type="ECO:0000256" key="4">
    <source>
        <dbReference type="HAMAP-Rule" id="MF_00720"/>
    </source>
</evidence>
<reference evidence="6" key="1">
    <citation type="submission" date="2016-09" db="EMBL/GenBank/DDBJ databases">
        <authorList>
            <person name="Wan X."/>
            <person name="Hou S."/>
        </authorList>
    </citation>
    <scope>NUCLEOTIDE SEQUENCE [LARGE SCALE GENOMIC DNA]</scope>
    <source>
        <strain evidence="6">KH87</strain>
    </source>
</reference>
<protein>
    <recommendedName>
        <fullName evidence="4">Replication restart protein PriB</fullName>
    </recommendedName>
</protein>
<comment type="caution">
    <text evidence="5">The sequence shown here is derived from an EMBL/GenBank/DDBJ whole genome shotgun (WGS) entry which is preliminary data.</text>
</comment>
<keyword evidence="3 4" id="KW-0238">DNA-binding</keyword>
<dbReference type="GO" id="GO:1990077">
    <property type="term" value="C:primosome complex"/>
    <property type="evidence" value="ECO:0007669"/>
    <property type="project" value="UniProtKB-UniRule"/>
</dbReference>
<keyword evidence="1 4" id="KW-0639">Primosome</keyword>
<comment type="function">
    <text evidence="4">Involved in the restart of stalled replication forks, which reloads the replicative helicase on sites other than the origin of replication; the PriA-PriB pathway is the major replication restart pathway. During primosome assembly it facilitates complex formation between PriA and DnaT on DNA; stabilizes PriA on DNA. Stimulates the DNA unwinding activity of PriA helicase.</text>
</comment>
<keyword evidence="6" id="KW-1185">Reference proteome</keyword>
<dbReference type="GO" id="GO:0006269">
    <property type="term" value="P:DNA replication, synthesis of primer"/>
    <property type="evidence" value="ECO:0007669"/>
    <property type="project" value="UniProtKB-KW"/>
</dbReference>
<dbReference type="AlphaFoldDB" id="A0A1E7Q9Q0"/>
<name>A0A1E7Q9Q0_9GAMM</name>
<evidence type="ECO:0000313" key="6">
    <source>
        <dbReference type="Proteomes" id="UP000242258"/>
    </source>
</evidence>
<accession>A0A1E7Q9Q0</accession>
<dbReference type="GO" id="GO:0003697">
    <property type="term" value="F:single-stranded DNA binding"/>
    <property type="evidence" value="ECO:0007669"/>
    <property type="project" value="UniProtKB-UniRule"/>
</dbReference>
<dbReference type="Gene3D" id="2.40.50.140">
    <property type="entry name" value="Nucleic acid-binding proteins"/>
    <property type="match status" value="1"/>
</dbReference>
<dbReference type="Proteomes" id="UP000242258">
    <property type="component" value="Unassembled WGS sequence"/>
</dbReference>
<gene>
    <name evidence="4" type="primary">priB</name>
    <name evidence="5" type="ORF">BI198_15095</name>
</gene>
<evidence type="ECO:0000256" key="2">
    <source>
        <dbReference type="ARBA" id="ARBA00022705"/>
    </source>
</evidence>
<dbReference type="Pfam" id="PF22657">
    <property type="entry name" value="SSB_1"/>
    <property type="match status" value="1"/>
</dbReference>